<dbReference type="EMBL" id="LRGB01016955">
    <property type="protein sequence ID" value="KZR98471.1"/>
    <property type="molecule type" value="Genomic_DNA"/>
</dbReference>
<proteinExistence type="predicted"/>
<keyword evidence="1" id="KW-1133">Transmembrane helix</keyword>
<dbReference type="AlphaFoldDB" id="A0A164G385"/>
<comment type="caution">
    <text evidence="2">The sequence shown here is derived from an EMBL/GenBank/DDBJ whole genome shotgun (WGS) entry which is preliminary data.</text>
</comment>
<gene>
    <name evidence="2" type="ORF">APZ42_006101</name>
</gene>
<name>A0A164G385_9CRUS</name>
<keyword evidence="1" id="KW-0472">Membrane</keyword>
<sequence length="110" mass="12630">CFDVILVIYRVLVVVLLIAVLLVVVAQSLEEAEEDSPRVPRLIQKINMNNVGNQPNLLRSQREPEASPLLVVCLWNPHQLQLEALWLQQLALLLPYQNHPPTQQLIHHQH</sequence>
<feature type="transmembrane region" description="Helical" evidence="1">
    <location>
        <begin position="6"/>
        <end position="26"/>
    </location>
</feature>
<evidence type="ECO:0000313" key="2">
    <source>
        <dbReference type="EMBL" id="KZR98471.1"/>
    </source>
</evidence>
<keyword evidence="1" id="KW-0812">Transmembrane</keyword>
<protein>
    <submittedName>
        <fullName evidence="2">Uncharacterized protein</fullName>
    </submittedName>
</protein>
<feature type="non-terminal residue" evidence="2">
    <location>
        <position position="1"/>
    </location>
</feature>
<organism evidence="2 3">
    <name type="scientific">Daphnia magna</name>
    <dbReference type="NCBI Taxonomy" id="35525"/>
    <lineage>
        <taxon>Eukaryota</taxon>
        <taxon>Metazoa</taxon>
        <taxon>Ecdysozoa</taxon>
        <taxon>Arthropoda</taxon>
        <taxon>Crustacea</taxon>
        <taxon>Branchiopoda</taxon>
        <taxon>Diplostraca</taxon>
        <taxon>Cladocera</taxon>
        <taxon>Anomopoda</taxon>
        <taxon>Daphniidae</taxon>
        <taxon>Daphnia</taxon>
    </lineage>
</organism>
<evidence type="ECO:0000256" key="1">
    <source>
        <dbReference type="SAM" id="Phobius"/>
    </source>
</evidence>
<accession>A0A164G385</accession>
<evidence type="ECO:0000313" key="3">
    <source>
        <dbReference type="Proteomes" id="UP000076858"/>
    </source>
</evidence>
<keyword evidence="3" id="KW-1185">Reference proteome</keyword>
<reference evidence="2 3" key="1">
    <citation type="submission" date="2016-03" db="EMBL/GenBank/DDBJ databases">
        <title>EvidentialGene: Evidence-directed Construction of Genes on Genomes.</title>
        <authorList>
            <person name="Gilbert D.G."/>
            <person name="Choi J.-H."/>
            <person name="Mockaitis K."/>
            <person name="Colbourne J."/>
            <person name="Pfrender M."/>
        </authorList>
    </citation>
    <scope>NUCLEOTIDE SEQUENCE [LARGE SCALE GENOMIC DNA]</scope>
    <source>
        <strain evidence="2 3">Xinb3</strain>
        <tissue evidence="2">Complete organism</tissue>
    </source>
</reference>
<dbReference type="Proteomes" id="UP000076858">
    <property type="component" value="Unassembled WGS sequence"/>
</dbReference>